<evidence type="ECO:0000256" key="5">
    <source>
        <dbReference type="ARBA" id="ARBA00022695"/>
    </source>
</evidence>
<comment type="similarity">
    <text evidence="2">Belongs to the UDPGP type 1 family.</text>
</comment>
<dbReference type="InterPro" id="IPR002618">
    <property type="entry name" value="UDPGP_fam"/>
</dbReference>
<dbReference type="SUPFAM" id="SSF53448">
    <property type="entry name" value="Nucleotide-diphospho-sugar transferases"/>
    <property type="match status" value="1"/>
</dbReference>
<dbReference type="PANTHER" id="PTHR11952">
    <property type="entry name" value="UDP- GLUCOSE PYROPHOSPHORYLASE"/>
    <property type="match status" value="1"/>
</dbReference>
<dbReference type="AlphaFoldDB" id="A0AAD4DB00"/>
<keyword evidence="4" id="KW-0808">Transferase</keyword>
<proteinExistence type="inferred from homology"/>
<comment type="pathway">
    <text evidence="1">Nucleotide-sugar biosynthesis; UDP-N-acetyl-alpha-D-glucosamine biosynthesis; UDP-N-acetyl-alpha-D-glucosamine from N-acetyl-alpha-D-glucosamine 1-phosphate: step 1/1.</text>
</comment>
<protein>
    <recommendedName>
        <fullName evidence="3">UDP-N-acetylglucosamine diphosphorylase</fullName>
        <ecNumber evidence="3">2.7.7.23</ecNumber>
    </recommendedName>
</protein>
<reference evidence="7" key="1">
    <citation type="journal article" date="2020" name="Fungal Divers.">
        <title>Resolving the Mortierellaceae phylogeny through synthesis of multi-gene phylogenetics and phylogenomics.</title>
        <authorList>
            <person name="Vandepol N."/>
            <person name="Liber J."/>
            <person name="Desiro A."/>
            <person name="Na H."/>
            <person name="Kennedy M."/>
            <person name="Barry K."/>
            <person name="Grigoriev I.V."/>
            <person name="Miller A.N."/>
            <person name="O'Donnell K."/>
            <person name="Stajich J.E."/>
            <person name="Bonito G."/>
        </authorList>
    </citation>
    <scope>NUCLEOTIDE SEQUENCE</scope>
    <source>
        <strain evidence="7">NRRL 28262</strain>
    </source>
</reference>
<evidence type="ECO:0000256" key="6">
    <source>
        <dbReference type="ARBA" id="ARBA00048493"/>
    </source>
</evidence>
<evidence type="ECO:0000256" key="3">
    <source>
        <dbReference type="ARBA" id="ARBA00012457"/>
    </source>
</evidence>
<keyword evidence="8" id="KW-1185">Reference proteome</keyword>
<dbReference type="GO" id="GO:0003977">
    <property type="term" value="F:UDP-N-acetylglucosamine diphosphorylase activity"/>
    <property type="evidence" value="ECO:0007669"/>
    <property type="project" value="UniProtKB-EC"/>
</dbReference>
<evidence type="ECO:0000256" key="2">
    <source>
        <dbReference type="ARBA" id="ARBA00010401"/>
    </source>
</evidence>
<dbReference type="InterPro" id="IPR039741">
    <property type="entry name" value="UDP-sugar_pyrophosphorylase"/>
</dbReference>
<evidence type="ECO:0000313" key="7">
    <source>
        <dbReference type="EMBL" id="KAG0273125.1"/>
    </source>
</evidence>
<accession>A0AAD4DB00</accession>
<comment type="catalytic activity">
    <reaction evidence="6">
        <text>N-acetyl-alpha-D-glucosamine 1-phosphate + UTP + H(+) = UDP-N-acetyl-alpha-D-glucosamine + diphosphate</text>
        <dbReference type="Rhea" id="RHEA:13509"/>
        <dbReference type="ChEBI" id="CHEBI:15378"/>
        <dbReference type="ChEBI" id="CHEBI:33019"/>
        <dbReference type="ChEBI" id="CHEBI:46398"/>
        <dbReference type="ChEBI" id="CHEBI:57705"/>
        <dbReference type="ChEBI" id="CHEBI:57776"/>
        <dbReference type="EC" id="2.7.7.23"/>
    </reaction>
</comment>
<evidence type="ECO:0000313" key="8">
    <source>
        <dbReference type="Proteomes" id="UP001194580"/>
    </source>
</evidence>
<dbReference type="InterPro" id="IPR029044">
    <property type="entry name" value="Nucleotide-diphossugar_trans"/>
</dbReference>
<organism evidence="7 8">
    <name type="scientific">Linnemannia exigua</name>
    <dbReference type="NCBI Taxonomy" id="604196"/>
    <lineage>
        <taxon>Eukaryota</taxon>
        <taxon>Fungi</taxon>
        <taxon>Fungi incertae sedis</taxon>
        <taxon>Mucoromycota</taxon>
        <taxon>Mortierellomycotina</taxon>
        <taxon>Mortierellomycetes</taxon>
        <taxon>Mortierellales</taxon>
        <taxon>Mortierellaceae</taxon>
        <taxon>Linnemannia</taxon>
    </lineage>
</organism>
<dbReference type="GO" id="GO:0006048">
    <property type="term" value="P:UDP-N-acetylglucosamine biosynthetic process"/>
    <property type="evidence" value="ECO:0007669"/>
    <property type="project" value="TreeGrafter"/>
</dbReference>
<evidence type="ECO:0000256" key="1">
    <source>
        <dbReference type="ARBA" id="ARBA00005208"/>
    </source>
</evidence>
<name>A0AAD4DB00_9FUNG</name>
<gene>
    <name evidence="7" type="primary">UAP1_3</name>
    <name evidence="7" type="ORF">BGZ95_011050</name>
</gene>
<dbReference type="Pfam" id="PF01704">
    <property type="entry name" value="UDPGP"/>
    <property type="match status" value="1"/>
</dbReference>
<comment type="caution">
    <text evidence="7">The sequence shown here is derived from an EMBL/GenBank/DDBJ whole genome shotgun (WGS) entry which is preliminary data.</text>
</comment>
<keyword evidence="5" id="KW-0548">Nucleotidyltransferase</keyword>
<sequence>MTQVDPARLCVVRQRYKDAHQDHVFTFWDDLSPQQQHSLFTQLESIDPKALNSIFRHAVHASQSTAIFNNLQPLAHSEVKSTTHSSFSEREDWTERGLDAIAHNQVAVIVLAGGQGTRLGSSLPKGSFPDVGLPSHKTLFQLHAERIQRLQTLARIHRAAKAGRSTDETPMPIITWCIMTSGATHEQTETFLKRQVYFGLDPDNIIIFQQGVIPCFDLEGKLLLSAKDQLATSPNGNGGIFWALHTEGVLEILQKRSILYVHSYSVDNIMIKIGDPVGIGHALSTNADVTAKVMPKTRADEPLGVICHINGQVKVVEYSEMDTELAALVDPKTGEFVYRAGNVCNQIFSVDFLARIPPILQTPEQELLIYHPATKRIPYVDLSTGQQVWPESPNGIKLELFIFDAFTLAERFACLEVERASEFSPMKNPEGLDSPSTCVRDLERLHIRWIEQAGGHVVGASRSSSSTVTEALADNGDLVGFEISPMMSYAGEGLEWVRGKTIQACHLETKDDACLL</sequence>
<dbReference type="CDD" id="cd04193">
    <property type="entry name" value="UDPGlcNAc_PPase"/>
    <property type="match status" value="1"/>
</dbReference>
<dbReference type="Gene3D" id="3.90.550.10">
    <property type="entry name" value="Spore Coat Polysaccharide Biosynthesis Protein SpsA, Chain A"/>
    <property type="match status" value="1"/>
</dbReference>
<dbReference type="EC" id="2.7.7.23" evidence="3"/>
<dbReference type="EMBL" id="JAAAIL010000796">
    <property type="protein sequence ID" value="KAG0273125.1"/>
    <property type="molecule type" value="Genomic_DNA"/>
</dbReference>
<dbReference type="Proteomes" id="UP001194580">
    <property type="component" value="Unassembled WGS sequence"/>
</dbReference>
<dbReference type="PANTHER" id="PTHR11952:SF2">
    <property type="entry name" value="LD24639P"/>
    <property type="match status" value="1"/>
</dbReference>
<evidence type="ECO:0000256" key="4">
    <source>
        <dbReference type="ARBA" id="ARBA00022679"/>
    </source>
</evidence>